<evidence type="ECO:0000313" key="2">
    <source>
        <dbReference type="Proteomes" id="UP001165413"/>
    </source>
</evidence>
<comment type="caution">
    <text evidence="1">The sequence shown here is derived from an EMBL/GenBank/DDBJ whole genome shotgun (WGS) entry which is preliminary data.</text>
</comment>
<dbReference type="Pfam" id="PF20143">
    <property type="entry name" value="NAD_kinase_C"/>
    <property type="match status" value="1"/>
</dbReference>
<dbReference type="SUPFAM" id="SSF111331">
    <property type="entry name" value="NAD kinase/diacylglycerol kinase-like"/>
    <property type="match status" value="1"/>
</dbReference>
<keyword evidence="2" id="KW-1185">Reference proteome</keyword>
<accession>A0AA42BKX5</accession>
<reference evidence="1" key="1">
    <citation type="submission" date="2022-07" db="EMBL/GenBank/DDBJ databases">
        <title>Characterization of the Novel Bacterium Alteromonas immobilis LMIT006 and Alteromonas gregis LMIT007.</title>
        <authorList>
            <person name="Lin X."/>
        </authorList>
    </citation>
    <scope>NUCLEOTIDE SEQUENCE</scope>
    <source>
        <strain evidence="1">LMIT007</strain>
    </source>
</reference>
<dbReference type="GO" id="GO:0003951">
    <property type="term" value="F:NAD+ kinase activity"/>
    <property type="evidence" value="ECO:0007669"/>
    <property type="project" value="InterPro"/>
</dbReference>
<dbReference type="GO" id="GO:0006741">
    <property type="term" value="P:NADP+ biosynthetic process"/>
    <property type="evidence" value="ECO:0007669"/>
    <property type="project" value="InterPro"/>
</dbReference>
<dbReference type="InterPro" id="IPR016064">
    <property type="entry name" value="NAD/diacylglycerol_kinase_sf"/>
</dbReference>
<dbReference type="InterPro" id="IPR002504">
    <property type="entry name" value="NADK"/>
</dbReference>
<organism evidence="1 2">
    <name type="scientific">Opacimonas viscosa</name>
    <dbReference type="NCBI Taxonomy" id="2961944"/>
    <lineage>
        <taxon>Bacteria</taxon>
        <taxon>Pseudomonadati</taxon>
        <taxon>Pseudomonadota</taxon>
        <taxon>Gammaproteobacteria</taxon>
        <taxon>Alteromonadales</taxon>
        <taxon>Alteromonadaceae</taxon>
        <taxon>Opacimonas</taxon>
    </lineage>
</organism>
<keyword evidence="1" id="KW-0418">Kinase</keyword>
<dbReference type="RefSeq" id="WP_254098987.1">
    <property type="nucleotide sequence ID" value="NZ_JANATA010000004.1"/>
</dbReference>
<dbReference type="EMBL" id="JANATA010000004">
    <property type="protein sequence ID" value="MCP3428034.1"/>
    <property type="molecule type" value="Genomic_DNA"/>
</dbReference>
<keyword evidence="1" id="KW-0808">Transferase</keyword>
<dbReference type="PANTHER" id="PTHR40697:SF2">
    <property type="entry name" value="ATP-NAD KINASE-RELATED"/>
    <property type="match status" value="1"/>
</dbReference>
<dbReference type="PIRSF" id="PIRSF016907">
    <property type="entry name" value="Kin_ATP-NAD"/>
    <property type="match status" value="1"/>
</dbReference>
<evidence type="ECO:0000313" key="1">
    <source>
        <dbReference type="EMBL" id="MCP3428034.1"/>
    </source>
</evidence>
<protein>
    <submittedName>
        <fullName evidence="1">ATP-NAD kinase family protein</fullName>
    </submittedName>
</protein>
<dbReference type="InterPro" id="IPR011386">
    <property type="entry name" value="Put_ATP-NAD_kin"/>
</dbReference>
<dbReference type="Proteomes" id="UP001165413">
    <property type="component" value="Unassembled WGS sequence"/>
</dbReference>
<proteinExistence type="predicted"/>
<dbReference type="PANTHER" id="PTHR40697">
    <property type="entry name" value="ACETOIN CATABOLISM PROTEIN X"/>
    <property type="match status" value="1"/>
</dbReference>
<dbReference type="InterPro" id="IPR039065">
    <property type="entry name" value="AcoX-like"/>
</dbReference>
<dbReference type="AlphaFoldDB" id="A0AA42BKX5"/>
<gene>
    <name evidence="1" type="ORF">NLF92_03620</name>
</gene>
<dbReference type="GO" id="GO:0005524">
    <property type="term" value="F:ATP binding"/>
    <property type="evidence" value="ECO:0007669"/>
    <property type="project" value="UniProtKB-ARBA"/>
</dbReference>
<dbReference type="GO" id="GO:0051287">
    <property type="term" value="F:NAD binding"/>
    <property type="evidence" value="ECO:0007669"/>
    <property type="project" value="UniProtKB-ARBA"/>
</dbReference>
<dbReference type="Pfam" id="PF01513">
    <property type="entry name" value="NAD_kinase"/>
    <property type="match status" value="1"/>
</dbReference>
<sequence length="396" mass="42119">MNTPIKGHRPNSVASTSQRRFRLGLIINPFSGIGGAVALKGSDGPEIREQALALGAIPQSNNKTAVALQECLALSDRIEIITAADEMGQTLAQRLGFQTTTVFTPAQSQTEADDTLAAAQAIYAAGVDCLLFAGGDGTARNICSVWPNHVPALGVPAGCKIHSGVFAISPKGAGKVIHQMVTGELVSAELADVRDIDEEKFRAGTVIAKHFGELLIPSELQYVQAVKMGGKESDDLVLTDLAAYLAEIRDEYPDHAFIMGSGSTIDFVMQEWGFANTLLGVDVVMDHKQIAVDTTAADLEALIAQHPCKLVITLIGGQGHIFGRGNQQLSPQLIRALGKENIIVVATKTKLESLAQRPLHCDTGDSELDEALSGNIDIITGYRDHVLYRVGVDYAG</sequence>
<name>A0AA42BKX5_9ALTE</name>